<name>A0A9X8GUN0_9BURK</name>
<comment type="catalytic activity">
    <reaction evidence="7">
        <text>dTDP-beta-L-rhamnose + L-arginyl-[protein] = N(omega)-(alpha-L-rhamnosyl)-L-arginyl-[protein] + dTDP + H(+)</text>
        <dbReference type="Rhea" id="RHEA:66692"/>
        <dbReference type="Rhea" id="RHEA-COMP:10532"/>
        <dbReference type="Rhea" id="RHEA-COMP:17096"/>
        <dbReference type="ChEBI" id="CHEBI:15378"/>
        <dbReference type="ChEBI" id="CHEBI:29965"/>
        <dbReference type="ChEBI" id="CHEBI:57510"/>
        <dbReference type="ChEBI" id="CHEBI:58369"/>
        <dbReference type="ChEBI" id="CHEBI:167445"/>
    </reaction>
    <physiologicalReaction direction="left-to-right" evidence="7">
        <dbReference type="Rhea" id="RHEA:66693"/>
    </physiologicalReaction>
</comment>
<dbReference type="GO" id="GO:0106361">
    <property type="term" value="F:protein-arginine rhamnosyltransferase activity"/>
    <property type="evidence" value="ECO:0007669"/>
    <property type="project" value="InterPro"/>
</dbReference>
<keyword evidence="8" id="KW-0251">Elongation factor</keyword>
<dbReference type="Pfam" id="PF10093">
    <property type="entry name" value="EarP"/>
    <property type="match status" value="1"/>
</dbReference>
<gene>
    <name evidence="8" type="primary">earP</name>
    <name evidence="8" type="ORF">D3H34_18975</name>
</gene>
<evidence type="ECO:0000256" key="6">
    <source>
        <dbReference type="ARBA" id="ARBA00030025"/>
    </source>
</evidence>
<evidence type="ECO:0000256" key="1">
    <source>
        <dbReference type="ARBA" id="ARBA00022676"/>
    </source>
</evidence>
<proteinExistence type="inferred from homology"/>
<keyword evidence="1" id="KW-0328">Glycosyltransferase</keyword>
<evidence type="ECO:0000313" key="8">
    <source>
        <dbReference type="EMBL" id="RIX77577.1"/>
    </source>
</evidence>
<evidence type="ECO:0000313" key="9">
    <source>
        <dbReference type="Proteomes" id="UP000265619"/>
    </source>
</evidence>
<evidence type="ECO:0000256" key="3">
    <source>
        <dbReference type="ARBA" id="ARBA00024303"/>
    </source>
</evidence>
<keyword evidence="8" id="KW-0648">Protein biosynthesis</keyword>
<reference evidence="8 9" key="1">
    <citation type="submission" date="2018-09" db="EMBL/GenBank/DDBJ databases">
        <title>Acidovorax cavernicola nov. sp. isolated from Gruta de las Maravillas (Aracena, Spain).</title>
        <authorList>
            <person name="Jurado V."/>
            <person name="Gutierrez-Patricio S."/>
            <person name="Gonzalez-Pimentel J.L."/>
            <person name="Miller A.Z."/>
            <person name="Laiz L."/>
            <person name="Saiz-Jimenez C."/>
        </authorList>
    </citation>
    <scope>NUCLEOTIDE SEQUENCE [LARGE SCALE GENOMIC DNA]</scope>
    <source>
        <strain evidence="8 9">1011MAR4D40.2</strain>
    </source>
</reference>
<dbReference type="Proteomes" id="UP000265619">
    <property type="component" value="Unassembled WGS sequence"/>
</dbReference>
<dbReference type="OrthoDB" id="209085at2"/>
<comment type="similarity">
    <text evidence="4">Belongs to the glycosyltransferase 104 family.</text>
</comment>
<dbReference type="NCBIfam" id="TIGR03837">
    <property type="entry name" value="efp_Arg_rhamno"/>
    <property type="match status" value="1"/>
</dbReference>
<evidence type="ECO:0000256" key="2">
    <source>
        <dbReference type="ARBA" id="ARBA00022679"/>
    </source>
</evidence>
<accession>A0A9X8GUN0</accession>
<evidence type="ECO:0000256" key="4">
    <source>
        <dbReference type="ARBA" id="ARBA00024346"/>
    </source>
</evidence>
<comment type="function">
    <text evidence="3">Protein-arginine rhamnosyltransferase that catalyzes the transfer of a single rhamnose to elongation factor P (EF-P) on 'Lys-32', a modification required for EF-P-dependent rescue of polyproline stalled ribosomes.</text>
</comment>
<keyword evidence="2" id="KW-0808">Transferase</keyword>
<protein>
    <recommendedName>
        <fullName evidence="5">Protein-arginine rhamnosyltransferase</fullName>
    </recommendedName>
    <alternativeName>
        <fullName evidence="6">EF-P arginine rhamnosyltransferase</fullName>
    </alternativeName>
</protein>
<comment type="caution">
    <text evidence="8">The sequence shown here is derived from an EMBL/GenBank/DDBJ whole genome shotgun (WGS) entry which is preliminary data.</text>
</comment>
<dbReference type="PIRSF" id="PIRSF015557">
    <property type="entry name" value="UCP015557"/>
    <property type="match status" value="1"/>
</dbReference>
<dbReference type="InterPro" id="IPR016633">
    <property type="entry name" value="EarP"/>
</dbReference>
<sequence>MAPASIASSRVLVCAEATAKTGTLAAMGTCTQWDIFCKVIDNHGDLGVCWRLACQLASAGEHARLWVDDPTALNWMAPAGCDGVQVIDWSDTEAVRRAVADSAPHVLIEAFGCDPEPELVARFAQAPAAEGGPQAWINLEYLSAEPYVEKLHRLPSPVFKGPGAGLTKRFFYPGFTPATGGLLREPDLMARQERFDRAHWLEAQQIPWQEGERLVSLFCYEPPALAALLTQLAADPVPTRLLVTAGRAARAVQACISNAEAPDRLPGGGGSLSISYLPYLSQTDFDHLLWACDLNFVRGEDSLVRALWAGAPLVWQIYPQDDDAHHVKLNAWLDWLGAPPSLRLFHHAWNGFGDSPLPPPGPLDAWRETARAARDRLLAQDDLLAQLRHLVRQLVAGKS</sequence>
<dbReference type="EMBL" id="QXMN01000024">
    <property type="protein sequence ID" value="RIX77577.1"/>
    <property type="molecule type" value="Genomic_DNA"/>
</dbReference>
<keyword evidence="9" id="KW-1185">Reference proteome</keyword>
<dbReference type="AlphaFoldDB" id="A0A9X8GUN0"/>
<organism evidence="8 9">
    <name type="scientific">Acidovorax cavernicola</name>
    <dbReference type="NCBI Taxonomy" id="1675792"/>
    <lineage>
        <taxon>Bacteria</taxon>
        <taxon>Pseudomonadati</taxon>
        <taxon>Pseudomonadota</taxon>
        <taxon>Betaproteobacteria</taxon>
        <taxon>Burkholderiales</taxon>
        <taxon>Comamonadaceae</taxon>
        <taxon>Acidovorax</taxon>
    </lineage>
</organism>
<evidence type="ECO:0000256" key="5">
    <source>
        <dbReference type="ARBA" id="ARBA00024416"/>
    </source>
</evidence>
<evidence type="ECO:0000256" key="7">
    <source>
        <dbReference type="ARBA" id="ARBA00048472"/>
    </source>
</evidence>
<dbReference type="GO" id="GO:0003746">
    <property type="term" value="F:translation elongation factor activity"/>
    <property type="evidence" value="ECO:0007669"/>
    <property type="project" value="UniProtKB-KW"/>
</dbReference>